<accession>A0A699I072</accession>
<reference evidence="2" key="1">
    <citation type="journal article" date="2019" name="Sci. Rep.">
        <title>Draft genome of Tanacetum cinerariifolium, the natural source of mosquito coil.</title>
        <authorList>
            <person name="Yamashiro T."/>
            <person name="Shiraishi A."/>
            <person name="Satake H."/>
            <person name="Nakayama K."/>
        </authorList>
    </citation>
    <scope>NUCLEOTIDE SEQUENCE</scope>
</reference>
<feature type="signal peptide" evidence="1">
    <location>
        <begin position="1"/>
        <end position="21"/>
    </location>
</feature>
<name>A0A699I072_TANCI</name>
<keyword evidence="1" id="KW-0732">Signal</keyword>
<feature type="chain" id="PRO_5025337827" evidence="1">
    <location>
        <begin position="22"/>
        <end position="161"/>
    </location>
</feature>
<evidence type="ECO:0000256" key="1">
    <source>
        <dbReference type="SAM" id="SignalP"/>
    </source>
</evidence>
<evidence type="ECO:0000313" key="2">
    <source>
        <dbReference type="EMBL" id="GEY98147.1"/>
    </source>
</evidence>
<proteinExistence type="predicted"/>
<organism evidence="2">
    <name type="scientific">Tanacetum cinerariifolium</name>
    <name type="common">Dalmatian daisy</name>
    <name type="synonym">Chrysanthemum cinerariifolium</name>
    <dbReference type="NCBI Taxonomy" id="118510"/>
    <lineage>
        <taxon>Eukaryota</taxon>
        <taxon>Viridiplantae</taxon>
        <taxon>Streptophyta</taxon>
        <taxon>Embryophyta</taxon>
        <taxon>Tracheophyta</taxon>
        <taxon>Spermatophyta</taxon>
        <taxon>Magnoliopsida</taxon>
        <taxon>eudicotyledons</taxon>
        <taxon>Gunneridae</taxon>
        <taxon>Pentapetalae</taxon>
        <taxon>asterids</taxon>
        <taxon>campanulids</taxon>
        <taxon>Asterales</taxon>
        <taxon>Asteraceae</taxon>
        <taxon>Asteroideae</taxon>
        <taxon>Anthemideae</taxon>
        <taxon>Anthemidinae</taxon>
        <taxon>Tanacetum</taxon>
    </lineage>
</organism>
<sequence length="161" mass="17305">DGGEEVVVVLMMVDLVAVAAARWVKPRWDGVGWGGDVMDMMLVGDEGDVDGWMVVDLVAGGHAGKMNAHIKRQTKRKLERSTKKLQRILTRLNGVAAAAEMTRTVVGRRGVRGGFGVMMMEVLLICGCDSRGGGDVDGWMVVDLVAGGLAGKMWAMPEMVY</sequence>
<dbReference type="EMBL" id="BKCJ010228706">
    <property type="protein sequence ID" value="GEY98147.1"/>
    <property type="molecule type" value="Genomic_DNA"/>
</dbReference>
<feature type="non-terminal residue" evidence="2">
    <location>
        <position position="161"/>
    </location>
</feature>
<dbReference type="AlphaFoldDB" id="A0A699I072"/>
<comment type="caution">
    <text evidence="2">The sequence shown here is derived from an EMBL/GenBank/DDBJ whole genome shotgun (WGS) entry which is preliminary data.</text>
</comment>
<feature type="non-terminal residue" evidence="2">
    <location>
        <position position="1"/>
    </location>
</feature>
<gene>
    <name evidence="2" type="ORF">Tci_470121</name>
</gene>
<protein>
    <submittedName>
        <fullName evidence="2">Uncharacterized protein</fullName>
    </submittedName>
</protein>